<dbReference type="PANTHER" id="PTHR20974">
    <property type="entry name" value="UPF0585 PROTEIN CG18661"/>
    <property type="match status" value="1"/>
</dbReference>
<reference evidence="1" key="1">
    <citation type="submission" date="2021-02" db="EMBL/GenBank/DDBJ databases">
        <title>Skermanella TT6 skin isolate.</title>
        <authorList>
            <person name="Lee K."/>
            <person name="Ganzorig M."/>
        </authorList>
    </citation>
    <scope>NUCLEOTIDE SEQUENCE</scope>
    <source>
        <strain evidence="1">TT6</strain>
    </source>
</reference>
<accession>A0ABX7BEL7</accession>
<dbReference type="InterPro" id="IPR029063">
    <property type="entry name" value="SAM-dependent_MTases_sf"/>
</dbReference>
<proteinExistence type="predicted"/>
<gene>
    <name evidence="1" type="ORF">IGS68_23395</name>
</gene>
<evidence type="ECO:0000313" key="1">
    <source>
        <dbReference type="EMBL" id="QQP92584.1"/>
    </source>
</evidence>
<organism evidence="1 2">
    <name type="scientific">Skermanella cutis</name>
    <dbReference type="NCBI Taxonomy" id="2775420"/>
    <lineage>
        <taxon>Bacteria</taxon>
        <taxon>Pseudomonadati</taxon>
        <taxon>Pseudomonadota</taxon>
        <taxon>Alphaproteobacteria</taxon>
        <taxon>Rhodospirillales</taxon>
        <taxon>Azospirillaceae</taxon>
        <taxon>Skermanella</taxon>
    </lineage>
</organism>
<protein>
    <submittedName>
        <fullName evidence="1">DUF938 domain-containing protein</fullName>
    </submittedName>
</protein>
<dbReference type="Proteomes" id="UP000595197">
    <property type="component" value="Chromosome"/>
</dbReference>
<dbReference type="PANTHER" id="PTHR20974:SF0">
    <property type="entry name" value="UPF0585 PROTEIN CG18661"/>
    <property type="match status" value="1"/>
</dbReference>
<dbReference type="Gene3D" id="3.40.50.150">
    <property type="entry name" value="Vaccinia Virus protein VP39"/>
    <property type="match status" value="1"/>
</dbReference>
<keyword evidence="2" id="KW-1185">Reference proteome</keyword>
<evidence type="ECO:0000313" key="2">
    <source>
        <dbReference type="Proteomes" id="UP000595197"/>
    </source>
</evidence>
<sequence length="204" mass="21729">MTAAGPDHRRHAPATQRNREPILGVLRRVLPAAGTVLEIASGSGEHAVFLAGSLPDLIWHPTDPDPDNRASIRAWIAETGVTNVTAPASLDAAARAWPVTHADAIVCINMIHISPWPATQGLMAGAGRTLPTGAPLYLYGPYRRDGRHTAPSNEDFDHSLKAQNAEWGVRDLEEVCAAAAGSGLTLDEVIEMPANNLSVVFRRG</sequence>
<name>A0ABX7BEL7_9PROT</name>
<dbReference type="Pfam" id="PF06080">
    <property type="entry name" value="DUF938"/>
    <property type="match status" value="1"/>
</dbReference>
<dbReference type="EMBL" id="CP067420">
    <property type="protein sequence ID" value="QQP92584.1"/>
    <property type="molecule type" value="Genomic_DNA"/>
</dbReference>
<dbReference type="SUPFAM" id="SSF53335">
    <property type="entry name" value="S-adenosyl-L-methionine-dependent methyltransferases"/>
    <property type="match status" value="1"/>
</dbReference>
<dbReference type="InterPro" id="IPR010342">
    <property type="entry name" value="DUF938"/>
</dbReference>